<protein>
    <submittedName>
        <fullName evidence="3">FABP family protein</fullName>
    </submittedName>
</protein>
<name>A0A2D2AVT2_9CAUL</name>
<dbReference type="RefSeq" id="WP_099621370.1">
    <property type="nucleotide sequence ID" value="NZ_CP024201.1"/>
</dbReference>
<dbReference type="KEGG" id="cmb:CSW64_06635"/>
<sequence>MHEFPDDIFTEPEDVDPDTLANLGPLRRLAGVWEGLKGVDVNPKAEGPERREYLERIEMQPIDPQANGPQLFYGLRYHVHIVASDEETTFHDQTGYWLWEPATGRVIQTLAIPRAQTAMAGGEAAPDVDGITVRAERGATTYGISSTEFLEWAFRTDSYQLDVTFHEDGDWSYVSTTMLQVRGREEPFQHVDRNRLKKVAEPRPNPSQRIAAEGLSRAEAHGFSR</sequence>
<dbReference type="Pfam" id="PF08768">
    <property type="entry name" value="THAP4_heme-bd"/>
    <property type="match status" value="1"/>
</dbReference>
<feature type="domain" description="THAP4-like heme-binding" evidence="2">
    <location>
        <begin position="22"/>
        <end position="198"/>
    </location>
</feature>
<evidence type="ECO:0000313" key="3">
    <source>
        <dbReference type="EMBL" id="ATQ42114.1"/>
    </source>
</evidence>
<proteinExistence type="predicted"/>
<dbReference type="Gene3D" id="2.40.128.20">
    <property type="match status" value="1"/>
</dbReference>
<dbReference type="Proteomes" id="UP000228945">
    <property type="component" value="Chromosome"/>
</dbReference>
<keyword evidence="4" id="KW-1185">Reference proteome</keyword>
<feature type="compositionally biased region" description="Basic and acidic residues" evidence="1">
    <location>
        <begin position="216"/>
        <end position="225"/>
    </location>
</feature>
<organism evidence="3 4">
    <name type="scientific">Caulobacter mirabilis</name>
    <dbReference type="NCBI Taxonomy" id="69666"/>
    <lineage>
        <taxon>Bacteria</taxon>
        <taxon>Pseudomonadati</taxon>
        <taxon>Pseudomonadota</taxon>
        <taxon>Alphaproteobacteria</taxon>
        <taxon>Caulobacterales</taxon>
        <taxon>Caulobacteraceae</taxon>
        <taxon>Caulobacter</taxon>
    </lineage>
</organism>
<evidence type="ECO:0000313" key="4">
    <source>
        <dbReference type="Proteomes" id="UP000228945"/>
    </source>
</evidence>
<dbReference type="InterPro" id="IPR014878">
    <property type="entry name" value="THAP4-like_heme-bd"/>
</dbReference>
<dbReference type="SUPFAM" id="SSF50814">
    <property type="entry name" value="Lipocalins"/>
    <property type="match status" value="1"/>
</dbReference>
<dbReference type="InterPro" id="IPR014602">
    <property type="entry name" value="UCP036226"/>
</dbReference>
<evidence type="ECO:0000256" key="1">
    <source>
        <dbReference type="SAM" id="MobiDB-lite"/>
    </source>
</evidence>
<feature type="region of interest" description="Disordered" evidence="1">
    <location>
        <begin position="197"/>
        <end position="225"/>
    </location>
</feature>
<dbReference type="AlphaFoldDB" id="A0A2D2AVT2"/>
<dbReference type="OrthoDB" id="9784808at2"/>
<evidence type="ECO:0000259" key="2">
    <source>
        <dbReference type="Pfam" id="PF08768"/>
    </source>
</evidence>
<accession>A0A2D2AVT2</accession>
<gene>
    <name evidence="3" type="ORF">CSW64_06635</name>
</gene>
<reference evidence="3 4" key="1">
    <citation type="submission" date="2017-10" db="EMBL/GenBank/DDBJ databases">
        <title>Genome sequence of Caulobacter mirabilis FWC38.</title>
        <authorList>
            <person name="Fiebig A."/>
            <person name="Crosson S."/>
        </authorList>
    </citation>
    <scope>NUCLEOTIDE SEQUENCE [LARGE SCALE GENOMIC DNA]</scope>
    <source>
        <strain evidence="3 4">FWC 38</strain>
    </source>
</reference>
<dbReference type="EMBL" id="CP024201">
    <property type="protein sequence ID" value="ATQ42114.1"/>
    <property type="molecule type" value="Genomic_DNA"/>
</dbReference>
<dbReference type="PIRSF" id="PIRSF036226">
    <property type="entry name" value="UCP036226"/>
    <property type="match status" value="1"/>
</dbReference>
<dbReference type="InterPro" id="IPR012674">
    <property type="entry name" value="Calycin"/>
</dbReference>